<dbReference type="Proteomes" id="UP000654670">
    <property type="component" value="Unassembled WGS sequence"/>
</dbReference>
<keyword evidence="2" id="KW-1185">Reference proteome</keyword>
<evidence type="ECO:0000313" key="1">
    <source>
        <dbReference type="EMBL" id="GGL49599.1"/>
    </source>
</evidence>
<accession>A0A917S1Y5</accession>
<dbReference type="RefSeq" id="WP_188802201.1">
    <property type="nucleotide sequence ID" value="NZ_BMOK01000004.1"/>
</dbReference>
<reference evidence="1" key="2">
    <citation type="submission" date="2020-09" db="EMBL/GenBank/DDBJ databases">
        <authorList>
            <person name="Sun Q."/>
            <person name="Ohkuma M."/>
        </authorList>
    </citation>
    <scope>NUCLEOTIDE SEQUENCE</scope>
    <source>
        <strain evidence="1">JCM 15325</strain>
    </source>
</reference>
<gene>
    <name evidence="1" type="ORF">GCM10007968_12200</name>
</gene>
<name>A0A917S1Y5_9BACL</name>
<reference evidence="1" key="1">
    <citation type="journal article" date="2014" name="Int. J. Syst. Evol. Microbiol.">
        <title>Complete genome sequence of Corynebacterium casei LMG S-19264T (=DSM 44701T), isolated from a smear-ripened cheese.</title>
        <authorList>
            <consortium name="US DOE Joint Genome Institute (JGI-PGF)"/>
            <person name="Walter F."/>
            <person name="Albersmeier A."/>
            <person name="Kalinowski J."/>
            <person name="Ruckert C."/>
        </authorList>
    </citation>
    <scope>NUCLEOTIDE SEQUENCE</scope>
    <source>
        <strain evidence="1">JCM 15325</strain>
    </source>
</reference>
<evidence type="ECO:0000313" key="2">
    <source>
        <dbReference type="Proteomes" id="UP000654670"/>
    </source>
</evidence>
<sequence>MKNILIYYKRLGMEQHEYTFCNVRRSCQTFFLLVSEEGKKTRFFNDHLSIIADRNGTTW</sequence>
<dbReference type="EMBL" id="BMOK01000004">
    <property type="protein sequence ID" value="GGL49599.1"/>
    <property type="molecule type" value="Genomic_DNA"/>
</dbReference>
<organism evidence="1 2">
    <name type="scientific">Sporolactobacillus putidus</name>
    <dbReference type="NCBI Taxonomy" id="492735"/>
    <lineage>
        <taxon>Bacteria</taxon>
        <taxon>Bacillati</taxon>
        <taxon>Bacillota</taxon>
        <taxon>Bacilli</taxon>
        <taxon>Bacillales</taxon>
        <taxon>Sporolactobacillaceae</taxon>
        <taxon>Sporolactobacillus</taxon>
    </lineage>
</organism>
<comment type="caution">
    <text evidence="1">The sequence shown here is derived from an EMBL/GenBank/DDBJ whole genome shotgun (WGS) entry which is preliminary data.</text>
</comment>
<protein>
    <submittedName>
        <fullName evidence="1">Uncharacterized protein</fullName>
    </submittedName>
</protein>
<proteinExistence type="predicted"/>
<dbReference type="AlphaFoldDB" id="A0A917S1Y5"/>